<organism evidence="2 3">
    <name type="scientific">Apiospora arundinis</name>
    <dbReference type="NCBI Taxonomy" id="335852"/>
    <lineage>
        <taxon>Eukaryota</taxon>
        <taxon>Fungi</taxon>
        <taxon>Dikarya</taxon>
        <taxon>Ascomycota</taxon>
        <taxon>Pezizomycotina</taxon>
        <taxon>Sordariomycetes</taxon>
        <taxon>Xylariomycetidae</taxon>
        <taxon>Amphisphaeriales</taxon>
        <taxon>Apiosporaceae</taxon>
        <taxon>Apiospora</taxon>
    </lineage>
</organism>
<name>A0ABR2JJT3_9PEZI</name>
<comment type="caution">
    <text evidence="2">The sequence shown here is derived from an EMBL/GenBank/DDBJ whole genome shotgun (WGS) entry which is preliminary data.</text>
</comment>
<evidence type="ECO:0000259" key="1">
    <source>
        <dbReference type="Pfam" id="PF06985"/>
    </source>
</evidence>
<dbReference type="InterPro" id="IPR052895">
    <property type="entry name" value="HetReg/Transcr_Mod"/>
</dbReference>
<dbReference type="Proteomes" id="UP001390339">
    <property type="component" value="Unassembled WGS sequence"/>
</dbReference>
<keyword evidence="3" id="KW-1185">Reference proteome</keyword>
<dbReference type="InterPro" id="IPR010730">
    <property type="entry name" value="HET"/>
</dbReference>
<protein>
    <submittedName>
        <fullName evidence="2">Heterokaryon incompatibility protein-domain-containing protein</fullName>
    </submittedName>
</protein>
<reference evidence="2 3" key="1">
    <citation type="journal article" date="2024" name="IMA Fungus">
        <title>Apiospora arundinis, a panoply of carbohydrate-active enzymes and secondary metabolites.</title>
        <authorList>
            <person name="Sorensen T."/>
            <person name="Petersen C."/>
            <person name="Muurmann A.T."/>
            <person name="Christiansen J.V."/>
            <person name="Brundto M.L."/>
            <person name="Overgaard C.K."/>
            <person name="Boysen A.T."/>
            <person name="Wollenberg R.D."/>
            <person name="Larsen T.O."/>
            <person name="Sorensen J.L."/>
            <person name="Nielsen K.L."/>
            <person name="Sondergaard T.E."/>
        </authorList>
    </citation>
    <scope>NUCLEOTIDE SEQUENCE [LARGE SCALE GENOMIC DNA]</scope>
    <source>
        <strain evidence="2 3">AAU 773</strain>
    </source>
</reference>
<dbReference type="PANTHER" id="PTHR24148:SF64">
    <property type="entry name" value="HETEROKARYON INCOMPATIBILITY DOMAIN-CONTAINING PROTEIN"/>
    <property type="match status" value="1"/>
</dbReference>
<evidence type="ECO:0000313" key="2">
    <source>
        <dbReference type="EMBL" id="KAK8877582.1"/>
    </source>
</evidence>
<evidence type="ECO:0000313" key="3">
    <source>
        <dbReference type="Proteomes" id="UP001390339"/>
    </source>
</evidence>
<accession>A0ABR2JJT3</accession>
<proteinExistence type="predicted"/>
<dbReference type="Gene3D" id="1.25.40.20">
    <property type="entry name" value="Ankyrin repeat-containing domain"/>
    <property type="match status" value="1"/>
</dbReference>
<feature type="domain" description="Heterokaryon incompatibility" evidence="1">
    <location>
        <begin position="320"/>
        <end position="454"/>
    </location>
</feature>
<dbReference type="EMBL" id="JAPCWZ010000002">
    <property type="protein sequence ID" value="KAK8877582.1"/>
    <property type="molecule type" value="Genomic_DNA"/>
</dbReference>
<dbReference type="PANTHER" id="PTHR24148">
    <property type="entry name" value="ANKYRIN REPEAT DOMAIN-CONTAINING PROTEIN 39 HOMOLOG-RELATED"/>
    <property type="match status" value="1"/>
</dbReference>
<dbReference type="Pfam" id="PF06985">
    <property type="entry name" value="HET"/>
    <property type="match status" value="1"/>
</dbReference>
<sequence>MKAGVSLRDDDYLQLLEFCVNHNRLDFIRWILQRGVRPAEMPDTNSLDVIILLLEEGVEVVPQIVQRRAISHTSLAILRWSVSQHGGQLPSDPKGWSSIALAAIPEFGPLNYELLKFIIYEYPGPHIDMVLEKSWYTEEERREKSVMTSLLQLSIEHLDLEAIRIILNAGADPRCPGLPENGLELFHRTMKGPELHISKSFQIIQLIQEAMNNNTSCTWSLLACGKAKSKMVLDKQRRAWNLRIEKLLQSRGEIPKSQSCRRTQRKHPDIIPPGTRQTYPYERLSNTSSMRVLDLLPSTTRTSPLGARLYPSDLTHHPRYEALSYVWGDPSMENVLFLDGYPVSITENLHLALTHLRHETGVRRLWVDALCIDQNSISERNHQVRIMGDIYRRANAVLVWLGEAADDSNLVFERISDLAPTRFNWPLASTVQLDQAWRALITRPWFFRTWVIQEVALNSSKAIAMCGYDSVPWEDLLIVGDYLFSNASWGSSVSGLEINVYHPLGGVNFGMRIAYLRELSYKSGLLAILRYSRMCQSSDMKDKVYGILGLVERDFMKIDYKLPVEEIIRRFTEATIQRDGNLHILQASGFQKQLLSLPSWVPDLSTSTPLGTLPARDRFPFGTRGTLILRHTDGSNFSTCMSGLPRHMLPGLSFRPDGALVVCGKSIDTISAIGPVLPSGIAYAPWAANTELSVGSCSFAHVFHKWESLAASLIPGWGRFLPSSVINAFAVTLVADNGYLGKRGRDLDECYSSDAQAFASWYSLCGTGVLEAADPTGYLSDVEFYRDWSGTEADELAETNWGELPRSISRYARTMEYTIYDRCFFVTEGGSMGLATPGACVSDRIAYIPGSYQPFVLRPLDIEGEWTMHGDCYLYGLDIYELFEDDQHVVEEFVIR</sequence>
<dbReference type="InterPro" id="IPR036770">
    <property type="entry name" value="Ankyrin_rpt-contain_sf"/>
</dbReference>
<gene>
    <name evidence="2" type="ORF">PGQ11_002528</name>
</gene>